<proteinExistence type="predicted"/>
<dbReference type="RefSeq" id="WP_151431567.1">
    <property type="nucleotide sequence ID" value="NZ_JANJZI010000019.1"/>
</dbReference>
<dbReference type="GO" id="GO:0043103">
    <property type="term" value="P:hypoxanthine salvage"/>
    <property type="evidence" value="ECO:0007669"/>
    <property type="project" value="TreeGrafter"/>
</dbReference>
<dbReference type="GO" id="GO:0004000">
    <property type="term" value="F:adenosine deaminase activity"/>
    <property type="evidence" value="ECO:0007669"/>
    <property type="project" value="TreeGrafter"/>
</dbReference>
<dbReference type="Gene3D" id="3.20.20.140">
    <property type="entry name" value="Metal-dependent hydrolases"/>
    <property type="match status" value="2"/>
</dbReference>
<sequence length="871" mass="99405">MNNIDRFIRIIYTEADISKLLTFPIDARQDAVFNWEEYVKRATSFFWLEGGDFREKRNRYWRMVIERYLRCYPKDYSEDEVGALLAGQLSLIARVPLGSSGACGDTSRVNALQFFPYIASELLSVEGDRLTVKQGSMLEWSGIANKIDQNVLFAAYDAYCGGGASKHAQLGYEDRRLNDILSRGYAENHAHLNGSGYSSDINWYCFLWLSVYRPAQCDKALRAYVNGRWNSLDDDGRDRIVLAFKKIPIMRRLLNKYACSVLPSNGPASREAKLMVEERRRLSRALAQLLWVRDEDSLTMMLGQGILANICDCDGEIAAEFPDDPTECHAFERGFLLRMFKALSGFADHPLAVYAFNAYIAGITQFKLGMLHDNLLMGFSRFSAAEAQKEAFLDYVPDGKRLLYRSVFDRYYRIGGVRFIELRIAPKTRAQFTRLVDQLDDANNWAFALAQRTGCSHKITYRLTTHFIKDKEPIEKGDGVARKERLADLARRQLAHIEALFDLSEECRSYVSKFAAIDTANFELCTRPETYAVIFRKFDKEVSLSYETGKTYHVGEDFMTLCNGLRAVDEVLEFLEFSKGDRLGHATALGLKAQDYYQGKRFYIVCALEEHVDDLAWLHQILAQYYPGETDVLVYLEKEYLKYMARICGAEAVPPLSLYQKAYRLRGNNPELYLAPHATNSSCLNSVADVSWKREAVLAHNDRAARKLYSRCHFDGRLKRAGASPLIVKAEKPYIKAVEYAQCAVREKVRTRGVGIESNPTSNRKISHVSRFIDLPLFQFNNRGLEEVSAGENLDSHDIPVTINSDDCGVFQTDLAMEYALVVEALKRENSNHEDKIYDYINHLRELSLSQSFRCREADGCFSARSYECSL</sequence>
<accession>A0A7C8FYP3</accession>
<dbReference type="AlphaFoldDB" id="A0A7C8FYP3"/>
<evidence type="ECO:0000313" key="2">
    <source>
        <dbReference type="Proteomes" id="UP000479639"/>
    </source>
</evidence>
<dbReference type="EMBL" id="WAJS01000032">
    <property type="protein sequence ID" value="KAB1642119.1"/>
    <property type="molecule type" value="Genomic_DNA"/>
</dbReference>
<dbReference type="PANTHER" id="PTHR11409">
    <property type="entry name" value="ADENOSINE DEAMINASE"/>
    <property type="match status" value="1"/>
</dbReference>
<protein>
    <recommendedName>
        <fullName evidence="3">Adenosine deaminase domain-containing protein</fullName>
    </recommendedName>
</protein>
<evidence type="ECO:0000313" key="1">
    <source>
        <dbReference type="EMBL" id="KAB1642119.1"/>
    </source>
</evidence>
<dbReference type="SUPFAM" id="SSF51556">
    <property type="entry name" value="Metallo-dependent hydrolases"/>
    <property type="match status" value="1"/>
</dbReference>
<gene>
    <name evidence="1" type="ORF">F8D48_09500</name>
</gene>
<dbReference type="GO" id="GO:0006154">
    <property type="term" value="P:adenosine catabolic process"/>
    <property type="evidence" value="ECO:0007669"/>
    <property type="project" value="TreeGrafter"/>
</dbReference>
<keyword evidence="2" id="KW-1185">Reference proteome</keyword>
<evidence type="ECO:0008006" key="3">
    <source>
        <dbReference type="Google" id="ProtNLM"/>
    </source>
</evidence>
<dbReference type="PANTHER" id="PTHR11409:SF43">
    <property type="entry name" value="ADENOSINE DEAMINASE"/>
    <property type="match status" value="1"/>
</dbReference>
<dbReference type="GO" id="GO:0005829">
    <property type="term" value="C:cytosol"/>
    <property type="evidence" value="ECO:0007669"/>
    <property type="project" value="TreeGrafter"/>
</dbReference>
<name>A0A7C8FYP3_9ACTN</name>
<dbReference type="Proteomes" id="UP000479639">
    <property type="component" value="Unassembled WGS sequence"/>
</dbReference>
<dbReference type="InterPro" id="IPR006330">
    <property type="entry name" value="Ado/ade_deaminase"/>
</dbReference>
<organism evidence="1 2">
    <name type="scientific">Adlercreutzia muris</name>
    <dbReference type="NCBI Taxonomy" id="1796610"/>
    <lineage>
        <taxon>Bacteria</taxon>
        <taxon>Bacillati</taxon>
        <taxon>Actinomycetota</taxon>
        <taxon>Coriobacteriia</taxon>
        <taxon>Eggerthellales</taxon>
        <taxon>Eggerthellaceae</taxon>
        <taxon>Adlercreutzia</taxon>
    </lineage>
</organism>
<dbReference type="InterPro" id="IPR032466">
    <property type="entry name" value="Metal_Hydrolase"/>
</dbReference>
<reference evidence="1 2" key="1">
    <citation type="submission" date="2019-09" db="EMBL/GenBank/DDBJ databases">
        <title>Whole genome shotgun sequencing (WGS) of Ellagibacter isourolithinifaciens DSM 104140(T) and Adlercreutzia muris DSM 29508(T).</title>
        <authorList>
            <person name="Stoll D.A."/>
            <person name="Danylec N."/>
            <person name="Huch M."/>
        </authorList>
    </citation>
    <scope>NUCLEOTIDE SEQUENCE [LARGE SCALE GENOMIC DNA]</scope>
    <source>
        <strain evidence="1 2">DSM 29508</strain>
    </source>
</reference>
<dbReference type="GO" id="GO:0046103">
    <property type="term" value="P:inosine biosynthetic process"/>
    <property type="evidence" value="ECO:0007669"/>
    <property type="project" value="TreeGrafter"/>
</dbReference>
<comment type="caution">
    <text evidence="1">The sequence shown here is derived from an EMBL/GenBank/DDBJ whole genome shotgun (WGS) entry which is preliminary data.</text>
</comment>